<sequence>MHTAAKSSQLLLNICLFKLDNKLEGNPKITEKYELLEKGSSAPPLKPVATHPLSKMILAGFPASSDWSFRDDEQIYVMDNGTSITEIFNKLL</sequence>
<name>A0AAE0VSP5_9BIVA</name>
<evidence type="ECO:0000313" key="1">
    <source>
        <dbReference type="EMBL" id="KAK3589213.1"/>
    </source>
</evidence>
<reference evidence="1" key="2">
    <citation type="journal article" date="2021" name="Genome Biol. Evol.">
        <title>Developing a high-quality reference genome for a parasitic bivalve with doubly uniparental inheritance (Bivalvia: Unionida).</title>
        <authorList>
            <person name="Smith C.H."/>
        </authorList>
    </citation>
    <scope>NUCLEOTIDE SEQUENCE</scope>
    <source>
        <strain evidence="1">CHS0354</strain>
        <tissue evidence="1">Mantle</tissue>
    </source>
</reference>
<organism evidence="1 2">
    <name type="scientific">Potamilus streckersoni</name>
    <dbReference type="NCBI Taxonomy" id="2493646"/>
    <lineage>
        <taxon>Eukaryota</taxon>
        <taxon>Metazoa</taxon>
        <taxon>Spiralia</taxon>
        <taxon>Lophotrochozoa</taxon>
        <taxon>Mollusca</taxon>
        <taxon>Bivalvia</taxon>
        <taxon>Autobranchia</taxon>
        <taxon>Heteroconchia</taxon>
        <taxon>Palaeoheterodonta</taxon>
        <taxon>Unionida</taxon>
        <taxon>Unionoidea</taxon>
        <taxon>Unionidae</taxon>
        <taxon>Ambleminae</taxon>
        <taxon>Lampsilini</taxon>
        <taxon>Potamilus</taxon>
    </lineage>
</organism>
<accession>A0AAE0VSP5</accession>
<comment type="caution">
    <text evidence="1">The sequence shown here is derived from an EMBL/GenBank/DDBJ whole genome shotgun (WGS) entry which is preliminary data.</text>
</comment>
<gene>
    <name evidence="1" type="ORF">CHS0354_020074</name>
</gene>
<dbReference type="EMBL" id="JAEAOA010001224">
    <property type="protein sequence ID" value="KAK3589213.1"/>
    <property type="molecule type" value="Genomic_DNA"/>
</dbReference>
<evidence type="ECO:0000313" key="2">
    <source>
        <dbReference type="Proteomes" id="UP001195483"/>
    </source>
</evidence>
<reference evidence="1" key="3">
    <citation type="submission" date="2023-05" db="EMBL/GenBank/DDBJ databases">
        <authorList>
            <person name="Smith C.H."/>
        </authorList>
    </citation>
    <scope>NUCLEOTIDE SEQUENCE</scope>
    <source>
        <strain evidence="1">CHS0354</strain>
        <tissue evidence="1">Mantle</tissue>
    </source>
</reference>
<proteinExistence type="predicted"/>
<protein>
    <submittedName>
        <fullName evidence="1">Uncharacterized protein</fullName>
    </submittedName>
</protein>
<keyword evidence="2" id="KW-1185">Reference proteome</keyword>
<dbReference type="Proteomes" id="UP001195483">
    <property type="component" value="Unassembled WGS sequence"/>
</dbReference>
<dbReference type="AlphaFoldDB" id="A0AAE0VSP5"/>
<reference evidence="1" key="1">
    <citation type="journal article" date="2021" name="Genome Biol. Evol.">
        <title>A High-Quality Reference Genome for a Parasitic Bivalve with Doubly Uniparental Inheritance (Bivalvia: Unionida).</title>
        <authorList>
            <person name="Smith C.H."/>
        </authorList>
    </citation>
    <scope>NUCLEOTIDE SEQUENCE</scope>
    <source>
        <strain evidence="1">CHS0354</strain>
    </source>
</reference>